<keyword evidence="8" id="KW-0472">Membrane</keyword>
<keyword evidence="1" id="KW-0723">Serine/threonine-protein kinase</keyword>
<feature type="domain" description="Protein kinase" evidence="9">
    <location>
        <begin position="564"/>
        <end position="937"/>
    </location>
</feature>
<keyword evidence="5 6" id="KW-0067">ATP-binding</keyword>
<dbReference type="Gene3D" id="1.10.510.10">
    <property type="entry name" value="Transferase(Phosphotransferase) domain 1"/>
    <property type="match status" value="1"/>
</dbReference>
<keyword evidence="3 6" id="KW-0547">Nucleotide-binding</keyword>
<keyword evidence="8" id="KW-0812">Transmembrane</keyword>
<dbReference type="SUPFAM" id="SSF54427">
    <property type="entry name" value="NTF2-like"/>
    <property type="match status" value="1"/>
</dbReference>
<dbReference type="InterPro" id="IPR011009">
    <property type="entry name" value="Kinase-like_dom_sf"/>
</dbReference>
<evidence type="ECO:0000256" key="2">
    <source>
        <dbReference type="ARBA" id="ARBA00022679"/>
    </source>
</evidence>
<dbReference type="InterPro" id="IPR051681">
    <property type="entry name" value="Ser/Thr_Kinases-Pseudokinases"/>
</dbReference>
<evidence type="ECO:0000313" key="11">
    <source>
        <dbReference type="Proteomes" id="UP001497392"/>
    </source>
</evidence>
<dbReference type="InterPro" id="IPR008271">
    <property type="entry name" value="Ser/Thr_kinase_AS"/>
</dbReference>
<feature type="compositionally biased region" description="Low complexity" evidence="7">
    <location>
        <begin position="721"/>
        <end position="733"/>
    </location>
</feature>
<dbReference type="PANTHER" id="PTHR44329">
    <property type="entry name" value="SERINE/THREONINE-PROTEIN KINASE TNNI3K-RELATED"/>
    <property type="match status" value="1"/>
</dbReference>
<keyword evidence="2" id="KW-0808">Transferase</keyword>
<evidence type="ECO:0000256" key="7">
    <source>
        <dbReference type="SAM" id="MobiDB-lite"/>
    </source>
</evidence>
<keyword evidence="4" id="KW-0418">Kinase</keyword>
<feature type="region of interest" description="Disordered" evidence="7">
    <location>
        <begin position="441"/>
        <end position="462"/>
    </location>
</feature>
<reference evidence="10 11" key="1">
    <citation type="submission" date="2024-06" db="EMBL/GenBank/DDBJ databases">
        <authorList>
            <person name="Kraege A."/>
            <person name="Thomma B."/>
        </authorList>
    </citation>
    <scope>NUCLEOTIDE SEQUENCE [LARGE SCALE GENOMIC DNA]</scope>
</reference>
<name>A0ABP1FKC0_9CHLO</name>
<dbReference type="InterPro" id="IPR000719">
    <property type="entry name" value="Prot_kinase_dom"/>
</dbReference>
<feature type="compositionally biased region" description="Basic and acidic residues" evidence="7">
    <location>
        <begin position="677"/>
        <end position="691"/>
    </location>
</feature>
<dbReference type="PROSITE" id="PS00108">
    <property type="entry name" value="PROTEIN_KINASE_ST"/>
    <property type="match status" value="1"/>
</dbReference>
<accession>A0ABP1FKC0</accession>
<organism evidence="10 11">
    <name type="scientific">Coccomyxa viridis</name>
    <dbReference type="NCBI Taxonomy" id="1274662"/>
    <lineage>
        <taxon>Eukaryota</taxon>
        <taxon>Viridiplantae</taxon>
        <taxon>Chlorophyta</taxon>
        <taxon>core chlorophytes</taxon>
        <taxon>Trebouxiophyceae</taxon>
        <taxon>Trebouxiophyceae incertae sedis</taxon>
        <taxon>Coccomyxaceae</taxon>
        <taxon>Coccomyxa</taxon>
    </lineage>
</organism>
<evidence type="ECO:0000256" key="8">
    <source>
        <dbReference type="SAM" id="Phobius"/>
    </source>
</evidence>
<keyword evidence="8" id="KW-1133">Transmembrane helix</keyword>
<evidence type="ECO:0000256" key="3">
    <source>
        <dbReference type="ARBA" id="ARBA00022741"/>
    </source>
</evidence>
<feature type="region of interest" description="Disordered" evidence="7">
    <location>
        <begin position="656"/>
        <end position="735"/>
    </location>
</feature>
<evidence type="ECO:0000259" key="9">
    <source>
        <dbReference type="PROSITE" id="PS50011"/>
    </source>
</evidence>
<feature type="transmembrane region" description="Helical" evidence="8">
    <location>
        <begin position="469"/>
        <end position="495"/>
    </location>
</feature>
<dbReference type="InterPro" id="IPR001245">
    <property type="entry name" value="Ser-Thr/Tyr_kinase_cat_dom"/>
</dbReference>
<dbReference type="PANTHER" id="PTHR44329:SF214">
    <property type="entry name" value="PROTEIN KINASE DOMAIN-CONTAINING PROTEIN"/>
    <property type="match status" value="1"/>
</dbReference>
<evidence type="ECO:0000256" key="6">
    <source>
        <dbReference type="PROSITE-ProRule" id="PRU10141"/>
    </source>
</evidence>
<dbReference type="Proteomes" id="UP001497392">
    <property type="component" value="Unassembled WGS sequence"/>
</dbReference>
<dbReference type="Gene3D" id="3.30.200.20">
    <property type="entry name" value="Phosphorylase Kinase, domain 1"/>
    <property type="match status" value="1"/>
</dbReference>
<dbReference type="Pfam" id="PF17775">
    <property type="entry name" value="YchJ_M-like"/>
    <property type="match status" value="1"/>
</dbReference>
<protein>
    <submittedName>
        <fullName evidence="10">G2422 protein</fullName>
    </submittedName>
</protein>
<gene>
    <name evidence="10" type="primary">g2422</name>
    <name evidence="10" type="ORF">VP750_LOCUS2070</name>
</gene>
<dbReference type="Pfam" id="PF07714">
    <property type="entry name" value="PK_Tyr_Ser-Thr"/>
    <property type="match status" value="1"/>
</dbReference>
<dbReference type="PROSITE" id="PS50011">
    <property type="entry name" value="PROTEIN_KINASE_DOM"/>
    <property type="match status" value="1"/>
</dbReference>
<dbReference type="Gene3D" id="3.10.450.50">
    <property type="match status" value="1"/>
</dbReference>
<feature type="binding site" evidence="6">
    <location>
        <position position="591"/>
    </location>
    <ligand>
        <name>ATP</name>
        <dbReference type="ChEBI" id="CHEBI:30616"/>
    </ligand>
</feature>
<evidence type="ECO:0000256" key="4">
    <source>
        <dbReference type="ARBA" id="ARBA00022777"/>
    </source>
</evidence>
<feature type="region of interest" description="Disordered" evidence="7">
    <location>
        <begin position="503"/>
        <end position="524"/>
    </location>
</feature>
<evidence type="ECO:0000313" key="10">
    <source>
        <dbReference type="EMBL" id="CAL5220411.1"/>
    </source>
</evidence>
<evidence type="ECO:0000256" key="1">
    <source>
        <dbReference type="ARBA" id="ARBA00022527"/>
    </source>
</evidence>
<dbReference type="PRINTS" id="PR00109">
    <property type="entry name" value="TYRKINASE"/>
</dbReference>
<comment type="caution">
    <text evidence="10">The sequence shown here is derived from an EMBL/GenBank/DDBJ whole genome shotgun (WGS) entry which is preliminary data.</text>
</comment>
<dbReference type="InterPro" id="IPR048469">
    <property type="entry name" value="YchJ-like_M"/>
</dbReference>
<keyword evidence="11" id="KW-1185">Reference proteome</keyword>
<feature type="region of interest" description="Disordered" evidence="7">
    <location>
        <begin position="127"/>
        <end position="151"/>
    </location>
</feature>
<dbReference type="EMBL" id="CAXHTA020000003">
    <property type="protein sequence ID" value="CAL5220411.1"/>
    <property type="molecule type" value="Genomic_DNA"/>
</dbReference>
<evidence type="ECO:0000256" key="5">
    <source>
        <dbReference type="ARBA" id="ARBA00022840"/>
    </source>
</evidence>
<sequence length="955" mass="103165">MLAGASGHRALPPVIYGPTNLLSPSRLQRLPSDAPDLSREYRGERHQLRLGSQVLAWKGFGAPRKQQKPKTPLPVWEADSKQCPCGSGKTYEGCCQPYHAAEETPLEAEALMRARFSAYVKKDADFLEGTTHPDNPRAQGSTTPDGKHSSTYREDCAATFRTIAWQQLKVLSTEAGSNENEQYVTFQASSFFQESQAVCYFAPLACLAKTGSLLPSAVVHDSAELASALRNASVASQTTPTDTTISLALLSSEAAQNADFFVINRQDFMGNTTINIWPGQKVTIASEPKGPKTLDFAGVSTILNIMGNGTLEIIGINVRGIASRHLLGATVVPNLRAVGFAFWPTPLLSPMPRQALSICILASIITDFLWARNGPQSGIGVFLAAGSTLQNSVTLNMDQGGATVKLPLVDKQDTRQGTMQLTYTDSRAICIQDPSTVTGAPASADPFKSSFSTESAPAPSSAPAGRKSMWWIALVAAVGAAVLAACVGCGVFLLWRRRYGHGRREGAHPATDQASPKLDGPPHGVTVEALGSIDDKMESEGGGTPMLTEQWRKRWMGAKGGEQIEIGPLIGRGGYGKVFKARWKSTMVAVKVVEHSHIPKSNSNSQSPGGGDRTDPAGAEARIAREMLLSTSISHPNVIATYKICTIRVGSVLDSGFPGPKEQSRESSQQRSQDNSKQGRSDRAEGAEKLRSIQSDGGKPRMATLNSPRSKLQDIAEKGQSSSAESMAASQADSSRETGQLLETWIVMEYADRGNLADALRSGRFPCHDFVAVYRCLLDIAAGVDYLHDADMIHGDLKSANVLLKSTGTDARGFTCKLADFGLTRVLDVDKKTHVSTQTYGTVAYMPPELLSSSRLTKAADIYSFGMLMWEMVTSTMPWERMTVGQVFLAVVQEDARPAIPEELPEAYQDLMTECWTREAKDRPSIHAVLKRLQVLYKDHRSEGVRKAMSAPAPQ</sequence>
<feature type="region of interest" description="Disordered" evidence="7">
    <location>
        <begin position="597"/>
        <end position="617"/>
    </location>
</feature>
<proteinExistence type="predicted"/>
<dbReference type="InterPro" id="IPR017441">
    <property type="entry name" value="Protein_kinase_ATP_BS"/>
</dbReference>
<dbReference type="InterPro" id="IPR032710">
    <property type="entry name" value="NTF2-like_dom_sf"/>
</dbReference>
<dbReference type="SMART" id="SM00220">
    <property type="entry name" value="S_TKc"/>
    <property type="match status" value="1"/>
</dbReference>
<dbReference type="SUPFAM" id="SSF56112">
    <property type="entry name" value="Protein kinase-like (PK-like)"/>
    <property type="match status" value="1"/>
</dbReference>
<dbReference type="PROSITE" id="PS00107">
    <property type="entry name" value="PROTEIN_KINASE_ATP"/>
    <property type="match status" value="1"/>
</dbReference>